<feature type="transmembrane region" description="Helical" evidence="7">
    <location>
        <begin position="823"/>
        <end position="841"/>
    </location>
</feature>
<dbReference type="InterPro" id="IPR050250">
    <property type="entry name" value="Macrolide_Exporter_MacB"/>
</dbReference>
<evidence type="ECO:0000256" key="7">
    <source>
        <dbReference type="SAM" id="Phobius"/>
    </source>
</evidence>
<feature type="domain" description="ABC3 transporter permease C-terminal" evidence="8">
    <location>
        <begin position="355"/>
        <end position="471"/>
    </location>
</feature>
<feature type="transmembrane region" description="Helical" evidence="7">
    <location>
        <begin position="41"/>
        <end position="58"/>
    </location>
</feature>
<organism evidence="10 11">
    <name type="scientific">Gaopeijia maritima</name>
    <dbReference type="NCBI Taxonomy" id="3119007"/>
    <lineage>
        <taxon>Bacteria</taxon>
        <taxon>Pseudomonadati</taxon>
        <taxon>Gemmatimonadota</taxon>
        <taxon>Longimicrobiia</taxon>
        <taxon>Gaopeijiales</taxon>
        <taxon>Gaopeijiaceae</taxon>
        <taxon>Gaopeijia</taxon>
    </lineage>
</organism>
<evidence type="ECO:0000256" key="2">
    <source>
        <dbReference type="ARBA" id="ARBA00022475"/>
    </source>
</evidence>
<comment type="caution">
    <text evidence="10">The sequence shown here is derived from an EMBL/GenBank/DDBJ whole genome shotgun (WGS) entry which is preliminary data.</text>
</comment>
<gene>
    <name evidence="10" type="ORF">WI372_07230</name>
</gene>
<dbReference type="InterPro" id="IPR003838">
    <property type="entry name" value="ABC3_permease_C"/>
</dbReference>
<evidence type="ECO:0000313" key="10">
    <source>
        <dbReference type="EMBL" id="MEK9500763.1"/>
    </source>
</evidence>
<dbReference type="Pfam" id="PF02687">
    <property type="entry name" value="FtsX"/>
    <property type="match status" value="2"/>
</dbReference>
<evidence type="ECO:0000259" key="9">
    <source>
        <dbReference type="Pfam" id="PF12704"/>
    </source>
</evidence>
<reference evidence="10 11" key="1">
    <citation type="submission" date="2024-02" db="EMBL/GenBank/DDBJ databases">
        <title>A novel Gemmatimonadota bacterium.</title>
        <authorList>
            <person name="Du Z.-J."/>
            <person name="Ye Y.-Q."/>
        </authorList>
    </citation>
    <scope>NUCLEOTIDE SEQUENCE [LARGE SCALE GENOMIC DNA]</scope>
    <source>
        <strain evidence="10 11">DH-20</strain>
    </source>
</reference>
<dbReference type="RefSeq" id="WP_405286612.1">
    <property type="nucleotide sequence ID" value="NZ_JBBHLI010000003.1"/>
</dbReference>
<name>A0ABU9E7R0_9BACT</name>
<evidence type="ECO:0000256" key="4">
    <source>
        <dbReference type="ARBA" id="ARBA00022989"/>
    </source>
</evidence>
<keyword evidence="11" id="KW-1185">Reference proteome</keyword>
<comment type="subcellular location">
    <subcellularLocation>
        <location evidence="1">Cell membrane</location>
        <topology evidence="1">Multi-pass membrane protein</topology>
    </subcellularLocation>
</comment>
<dbReference type="Proteomes" id="UP001484239">
    <property type="component" value="Unassembled WGS sequence"/>
</dbReference>
<dbReference type="PANTHER" id="PTHR30572:SF4">
    <property type="entry name" value="ABC TRANSPORTER PERMEASE YTRF"/>
    <property type="match status" value="1"/>
</dbReference>
<evidence type="ECO:0000259" key="8">
    <source>
        <dbReference type="Pfam" id="PF02687"/>
    </source>
</evidence>
<feature type="transmembrane region" description="Helical" evidence="7">
    <location>
        <begin position="445"/>
        <end position="466"/>
    </location>
</feature>
<dbReference type="InterPro" id="IPR017800">
    <property type="entry name" value="ADOP"/>
</dbReference>
<evidence type="ECO:0000256" key="1">
    <source>
        <dbReference type="ARBA" id="ARBA00004651"/>
    </source>
</evidence>
<accession>A0ABU9E7R0</accession>
<evidence type="ECO:0000256" key="6">
    <source>
        <dbReference type="ARBA" id="ARBA00038076"/>
    </source>
</evidence>
<feature type="transmembrane region" description="Helical" evidence="7">
    <location>
        <begin position="99"/>
        <end position="121"/>
    </location>
</feature>
<feature type="transmembrane region" description="Helical" evidence="7">
    <location>
        <begin position="763"/>
        <end position="791"/>
    </location>
</feature>
<dbReference type="EMBL" id="JBBHLI010000003">
    <property type="protein sequence ID" value="MEK9500763.1"/>
    <property type="molecule type" value="Genomic_DNA"/>
</dbReference>
<keyword evidence="3 7" id="KW-0812">Transmembrane</keyword>
<feature type="transmembrane region" description="Helical" evidence="7">
    <location>
        <begin position="853"/>
        <end position="873"/>
    </location>
</feature>
<feature type="transmembrane region" description="Helical" evidence="7">
    <location>
        <begin position="349"/>
        <end position="372"/>
    </location>
</feature>
<comment type="similarity">
    <text evidence="6">Belongs to the ABC-4 integral membrane protein family.</text>
</comment>
<feature type="transmembrane region" description="Helical" evidence="7">
    <location>
        <begin position="404"/>
        <end position="425"/>
    </location>
</feature>
<proteinExistence type="inferred from homology"/>
<sequence>MRAALLLFPADFRTDWGASVEETLLDRLDSEAGGPLSTPWIVGRTLIGLVAAAPGVWLDRAAHRRSLTPAPRRRESFAMDVLLQDLRFAVRSLARRPGFALVAVATLALGIGANTAMFSVVNGVLLRPLPYPDPDQLHMIWQTSLDDPDERSVMSRPDIDDIAELAPIAAIAGYSTSTMTMAGDEGAELVQAARVTTPLLELFDVEPVLGRDLTTDETTPEGPHRVVLGWELWQRRFGGRADVLGQVVDLAEVPYEVVGVAPRGFEYPSATELWIAERNAGAPGGCGRGCHTLRAVARLAPGATLASATAALDALAPRLTEQYPDSNTGKRFRAEGLAAYTVGDVRTGLLLVLGAVGLVLLIACANVANLLLARSATRATEMSVRAALGAGRSRLGSQMLVESAVLSGAGAVAGVGIAWATVSGLREMARDAVPRIDEVAIDGSVLMYAAGIAVVVAVLFGLLPALNAARSSGLTGLVAGNRGGTLGGRTRSRRMLVAAEVGLSLVLLVGAGLLMRSFQRLYAEELGYDADHVARFRVVLPDSRYEELEPTVTFFSQLEARLAALPGVEHVGSSFGAPLAPGRATVGVIVDGRPEPAPGEGEEAEARPMTPGFLDAIGVPLIRGRALTAADDRSSTPVALVNETFARTVFPGEEAIGRRVHLTVDFGYGDWDGELEPMWEIVGIVGDVRTAGPRTPAEPGVYMPVAQFGPGFLHVHLRTAPGLTAGVFAPAREILRTLDPDVPMRQPETLRESVDEETAATRFYLTLMSLFAALAVVLASVGLYGVVSYLVSRRQREVGIRMALGATGDEVTRLLVKEGLAPSLWGLLVGVLVVLAGGRVLEGVLFGVEPSDPWVIAGVTLLLLVVVSVATTIPAHRASRMHPTVALRSE</sequence>
<keyword evidence="4 7" id="KW-1133">Transmembrane helix</keyword>
<protein>
    <submittedName>
        <fullName evidence="10">ABC transporter permease</fullName>
    </submittedName>
</protein>
<evidence type="ECO:0000313" key="11">
    <source>
        <dbReference type="Proteomes" id="UP001484239"/>
    </source>
</evidence>
<dbReference type="InterPro" id="IPR025857">
    <property type="entry name" value="MacB_PCD"/>
</dbReference>
<dbReference type="NCBIfam" id="TIGR03434">
    <property type="entry name" value="ADOP"/>
    <property type="match status" value="1"/>
</dbReference>
<dbReference type="Pfam" id="PF12704">
    <property type="entry name" value="MacB_PCD"/>
    <property type="match status" value="2"/>
</dbReference>
<feature type="transmembrane region" description="Helical" evidence="7">
    <location>
        <begin position="495"/>
        <end position="515"/>
    </location>
</feature>
<keyword evidence="2" id="KW-1003">Cell membrane</keyword>
<dbReference type="PANTHER" id="PTHR30572">
    <property type="entry name" value="MEMBRANE COMPONENT OF TRANSPORTER-RELATED"/>
    <property type="match status" value="1"/>
</dbReference>
<feature type="domain" description="MacB-like periplasmic core" evidence="9">
    <location>
        <begin position="101"/>
        <end position="314"/>
    </location>
</feature>
<evidence type="ECO:0000256" key="5">
    <source>
        <dbReference type="ARBA" id="ARBA00023136"/>
    </source>
</evidence>
<feature type="domain" description="ABC3 transporter permease C-terminal" evidence="8">
    <location>
        <begin position="770"/>
        <end position="883"/>
    </location>
</feature>
<keyword evidence="5 7" id="KW-0472">Membrane</keyword>
<evidence type="ECO:0000256" key="3">
    <source>
        <dbReference type="ARBA" id="ARBA00022692"/>
    </source>
</evidence>
<feature type="domain" description="MacB-like periplasmic core" evidence="9">
    <location>
        <begin position="503"/>
        <end position="712"/>
    </location>
</feature>